<dbReference type="InterPro" id="IPR001806">
    <property type="entry name" value="Small_GTPase"/>
</dbReference>
<keyword evidence="2" id="KW-0342">GTP-binding</keyword>
<dbReference type="SMART" id="SM00174">
    <property type="entry name" value="RHO"/>
    <property type="match status" value="1"/>
</dbReference>
<name>A0A336KU34_CULSO</name>
<protein>
    <submittedName>
        <fullName evidence="4">CSON011576 protein</fullName>
    </submittedName>
</protein>
<dbReference type="PANTHER" id="PTHR24072">
    <property type="entry name" value="RHO FAMILY GTPASE"/>
    <property type="match status" value="1"/>
</dbReference>
<dbReference type="GO" id="GO:0035099">
    <property type="term" value="P:hemocyte migration"/>
    <property type="evidence" value="ECO:0007669"/>
    <property type="project" value="UniProtKB-ARBA"/>
</dbReference>
<keyword evidence="3" id="KW-0732">Signal</keyword>
<dbReference type="SMART" id="SM00173">
    <property type="entry name" value="RAS"/>
    <property type="match status" value="1"/>
</dbReference>
<sequence>MILISAFFLVIIIIFFCFYLQSQSDTSPNSKAVNKERRWLLLSKRNKRRQSKADKKVEVQVDGKPLNVTVCDTAGQDVLDPLRQLCYPNTDVFLLCFSVVKPDTFKSIETKWVPELSKNNCSLLLIGTHSDLRDDAKTIQALQASGEKPISVSDAWDLARRIGAKYFETSVYNKEKIKEVFDTVIWDALQAQRKRPPLWKRLLCLT</sequence>
<dbReference type="GO" id="GO:0003924">
    <property type="term" value="F:GTPase activity"/>
    <property type="evidence" value="ECO:0007669"/>
    <property type="project" value="InterPro"/>
</dbReference>
<dbReference type="AlphaFoldDB" id="A0A336KU34"/>
<dbReference type="EMBL" id="UFQS01000505">
    <property type="protein sequence ID" value="SSX04480.1"/>
    <property type="molecule type" value="Genomic_DNA"/>
</dbReference>
<dbReference type="PROSITE" id="PS51419">
    <property type="entry name" value="RAB"/>
    <property type="match status" value="1"/>
</dbReference>
<dbReference type="SUPFAM" id="SSF52540">
    <property type="entry name" value="P-loop containing nucleoside triphosphate hydrolases"/>
    <property type="match status" value="1"/>
</dbReference>
<reference evidence="5" key="2">
    <citation type="submission" date="2018-07" db="EMBL/GenBank/DDBJ databases">
        <authorList>
            <person name="Quirk P.G."/>
            <person name="Krulwich T.A."/>
        </authorList>
    </citation>
    <scope>NUCLEOTIDE SEQUENCE</scope>
</reference>
<dbReference type="PRINTS" id="PR00449">
    <property type="entry name" value="RASTRNSFRMNG"/>
</dbReference>
<evidence type="ECO:0000313" key="5">
    <source>
        <dbReference type="EMBL" id="SSX24844.1"/>
    </source>
</evidence>
<evidence type="ECO:0000256" key="2">
    <source>
        <dbReference type="ARBA" id="ARBA00023134"/>
    </source>
</evidence>
<dbReference type="PROSITE" id="PS51421">
    <property type="entry name" value="RAS"/>
    <property type="match status" value="1"/>
</dbReference>
<dbReference type="Gene3D" id="3.40.50.300">
    <property type="entry name" value="P-loop containing nucleotide triphosphate hydrolases"/>
    <property type="match status" value="1"/>
</dbReference>
<gene>
    <name evidence="4" type="primary">CSON011576</name>
</gene>
<organism evidence="4">
    <name type="scientific">Culicoides sonorensis</name>
    <name type="common">Biting midge</name>
    <dbReference type="NCBI Taxonomy" id="179676"/>
    <lineage>
        <taxon>Eukaryota</taxon>
        <taxon>Metazoa</taxon>
        <taxon>Ecdysozoa</taxon>
        <taxon>Arthropoda</taxon>
        <taxon>Hexapoda</taxon>
        <taxon>Insecta</taxon>
        <taxon>Pterygota</taxon>
        <taxon>Neoptera</taxon>
        <taxon>Endopterygota</taxon>
        <taxon>Diptera</taxon>
        <taxon>Nematocera</taxon>
        <taxon>Chironomoidea</taxon>
        <taxon>Ceratopogonidae</taxon>
        <taxon>Ceratopogoninae</taxon>
        <taxon>Culicoides</taxon>
        <taxon>Monoculicoides</taxon>
    </lineage>
</organism>
<proteinExistence type="predicted"/>
<dbReference type="SMART" id="SM00175">
    <property type="entry name" value="RAB"/>
    <property type="match status" value="1"/>
</dbReference>
<dbReference type="EMBL" id="UFQT01000505">
    <property type="protein sequence ID" value="SSX24844.1"/>
    <property type="molecule type" value="Genomic_DNA"/>
</dbReference>
<dbReference type="InterPro" id="IPR003578">
    <property type="entry name" value="Small_GTPase_Rho"/>
</dbReference>
<dbReference type="PROSITE" id="PS51420">
    <property type="entry name" value="RHO"/>
    <property type="match status" value="1"/>
</dbReference>
<reference evidence="4" key="1">
    <citation type="submission" date="2018-04" db="EMBL/GenBank/DDBJ databases">
        <authorList>
            <person name="Go L.Y."/>
            <person name="Mitchell J.A."/>
        </authorList>
    </citation>
    <scope>NUCLEOTIDE SEQUENCE</scope>
    <source>
        <tissue evidence="4">Whole organism</tissue>
    </source>
</reference>
<dbReference type="GO" id="GO:0003006">
    <property type="term" value="P:developmental process involved in reproduction"/>
    <property type="evidence" value="ECO:0007669"/>
    <property type="project" value="UniProtKB-ARBA"/>
</dbReference>
<dbReference type="Pfam" id="PF00071">
    <property type="entry name" value="Ras"/>
    <property type="match status" value="1"/>
</dbReference>
<dbReference type="GO" id="GO:0035006">
    <property type="term" value="P:melanization defense response"/>
    <property type="evidence" value="ECO:0007669"/>
    <property type="project" value="UniProtKB-ARBA"/>
</dbReference>
<dbReference type="GO" id="GO:0007264">
    <property type="term" value="P:small GTPase-mediated signal transduction"/>
    <property type="evidence" value="ECO:0007669"/>
    <property type="project" value="InterPro"/>
</dbReference>
<dbReference type="GO" id="GO:0001667">
    <property type="term" value="P:ameboidal-type cell migration"/>
    <property type="evidence" value="ECO:0007669"/>
    <property type="project" value="UniProtKB-ARBA"/>
</dbReference>
<dbReference type="GO" id="GO:0022412">
    <property type="term" value="P:cellular process involved in reproduction in multicellular organism"/>
    <property type="evidence" value="ECO:0007669"/>
    <property type="project" value="UniProtKB-ARBA"/>
</dbReference>
<feature type="chain" id="PRO_5036328546" evidence="3">
    <location>
        <begin position="25"/>
        <end position="206"/>
    </location>
</feature>
<dbReference type="GO" id="GO:0005525">
    <property type="term" value="F:GTP binding"/>
    <property type="evidence" value="ECO:0007669"/>
    <property type="project" value="UniProtKB-KW"/>
</dbReference>
<feature type="signal peptide" evidence="3">
    <location>
        <begin position="1"/>
        <end position="24"/>
    </location>
</feature>
<dbReference type="InterPro" id="IPR005225">
    <property type="entry name" value="Small_GTP-bd"/>
</dbReference>
<evidence type="ECO:0000256" key="3">
    <source>
        <dbReference type="SAM" id="SignalP"/>
    </source>
</evidence>
<dbReference type="InterPro" id="IPR027417">
    <property type="entry name" value="P-loop_NTPase"/>
</dbReference>
<accession>A0A336KU34</accession>
<keyword evidence="1" id="KW-0547">Nucleotide-binding</keyword>
<evidence type="ECO:0000313" key="4">
    <source>
        <dbReference type="EMBL" id="SSX04480.1"/>
    </source>
</evidence>
<evidence type="ECO:0000256" key="1">
    <source>
        <dbReference type="ARBA" id="ARBA00022741"/>
    </source>
</evidence>
<dbReference type="VEuPathDB" id="VectorBase:CSON011576"/>
<dbReference type="NCBIfam" id="TIGR00231">
    <property type="entry name" value="small_GTP"/>
    <property type="match status" value="1"/>
</dbReference>